<evidence type="ECO:0000256" key="1">
    <source>
        <dbReference type="SAM" id="MobiDB-lite"/>
    </source>
</evidence>
<dbReference type="EMBL" id="KN833102">
    <property type="protein sequence ID" value="KIM72887.1"/>
    <property type="molecule type" value="Genomic_DNA"/>
</dbReference>
<accession>A0A0C3B6D1</accession>
<evidence type="ECO:0000313" key="3">
    <source>
        <dbReference type="Proteomes" id="UP000054166"/>
    </source>
</evidence>
<feature type="compositionally biased region" description="Acidic residues" evidence="1">
    <location>
        <begin position="174"/>
        <end position="189"/>
    </location>
</feature>
<gene>
    <name evidence="2" type="ORF">PILCRDRAFT_15699</name>
</gene>
<dbReference type="InParanoid" id="A0A0C3B6D1"/>
<name>A0A0C3B6D1_PILCF</name>
<proteinExistence type="predicted"/>
<protein>
    <submittedName>
        <fullName evidence="2">Uncharacterized protein</fullName>
    </submittedName>
</protein>
<dbReference type="HOGENOM" id="CLU_015852_0_0_1"/>
<reference evidence="3" key="2">
    <citation type="submission" date="2015-01" db="EMBL/GenBank/DDBJ databases">
        <title>Evolutionary Origins and Diversification of the Mycorrhizal Mutualists.</title>
        <authorList>
            <consortium name="DOE Joint Genome Institute"/>
            <consortium name="Mycorrhizal Genomics Consortium"/>
            <person name="Kohler A."/>
            <person name="Kuo A."/>
            <person name="Nagy L.G."/>
            <person name="Floudas D."/>
            <person name="Copeland A."/>
            <person name="Barry K.W."/>
            <person name="Cichocki N."/>
            <person name="Veneault-Fourrey C."/>
            <person name="LaButti K."/>
            <person name="Lindquist E.A."/>
            <person name="Lipzen A."/>
            <person name="Lundell T."/>
            <person name="Morin E."/>
            <person name="Murat C."/>
            <person name="Riley R."/>
            <person name="Ohm R."/>
            <person name="Sun H."/>
            <person name="Tunlid A."/>
            <person name="Henrissat B."/>
            <person name="Grigoriev I.V."/>
            <person name="Hibbett D.S."/>
            <person name="Martin F."/>
        </authorList>
    </citation>
    <scope>NUCLEOTIDE SEQUENCE [LARGE SCALE GENOMIC DNA]</scope>
    <source>
        <strain evidence="3">F 1598</strain>
    </source>
</reference>
<dbReference type="OrthoDB" id="3057432at2759"/>
<dbReference type="Proteomes" id="UP000054166">
    <property type="component" value="Unassembled WGS sequence"/>
</dbReference>
<feature type="non-terminal residue" evidence="2">
    <location>
        <position position="585"/>
    </location>
</feature>
<dbReference type="STRING" id="765440.A0A0C3B6D1"/>
<evidence type="ECO:0000313" key="2">
    <source>
        <dbReference type="EMBL" id="KIM72887.1"/>
    </source>
</evidence>
<keyword evidence="3" id="KW-1185">Reference proteome</keyword>
<dbReference type="AlphaFoldDB" id="A0A0C3B6D1"/>
<feature type="region of interest" description="Disordered" evidence="1">
    <location>
        <begin position="171"/>
        <end position="209"/>
    </location>
</feature>
<sequence>MYLFGRHVGEHLAGVYLQDEDDWRSWKGDLLWIRLPKLFKWAGCSLAPNLILAANWPQNGVDCGAVVCSVSKVLLTDDIEFDEEGMVTAPTIECSHYGRLRLLNENIENLQRCHHLYETLSSDAFVVPEESAIYAMSVGLEGFLRADSICKHLAASRDRCTICKRVRQMKVTEQEEVEDGSEEEEDEWEQQNPKSDSEDSQLECMEGQRDDRSLTVVPAYLTRNKKKKKLLEKARRRVPAKIRAPTTKRGKAIPMKPQRFQMLPRNKLQDFDDYYGGPTLEDMMELQRPGGLEAYPNSWDVAPTICSPWELFKNYGFTLEPEFALMFNRQEPLMAKEHLLPVGELNLTPTLEEDDDDVCGWEELGMEEMLAMAPQVGSSDSMDMFVRGVMPDGHTPIKLDLTRDTYPLRFNEYLFSLDIDTIIWVTHEIHVLTEISVHVLPYTGGRPPIWKNNHVYAEVLMPHSERDRDMGGRTEWFSNRKSLSAIPHIHFGKVGQGSSSFNIHVMFPRMMHKNPTSGKSATLVPIEIQSLWFTDIVYPAIMAGENPSTVSYKDYTLAEWRWKVSVNERFTGKDKLVVVQGGHLA</sequence>
<organism evidence="2 3">
    <name type="scientific">Piloderma croceum (strain F 1598)</name>
    <dbReference type="NCBI Taxonomy" id="765440"/>
    <lineage>
        <taxon>Eukaryota</taxon>
        <taxon>Fungi</taxon>
        <taxon>Dikarya</taxon>
        <taxon>Basidiomycota</taxon>
        <taxon>Agaricomycotina</taxon>
        <taxon>Agaricomycetes</taxon>
        <taxon>Agaricomycetidae</taxon>
        <taxon>Atheliales</taxon>
        <taxon>Atheliaceae</taxon>
        <taxon>Piloderma</taxon>
    </lineage>
</organism>
<reference evidence="2 3" key="1">
    <citation type="submission" date="2014-04" db="EMBL/GenBank/DDBJ databases">
        <authorList>
            <consortium name="DOE Joint Genome Institute"/>
            <person name="Kuo A."/>
            <person name="Tarkka M."/>
            <person name="Buscot F."/>
            <person name="Kohler A."/>
            <person name="Nagy L.G."/>
            <person name="Floudas D."/>
            <person name="Copeland A."/>
            <person name="Barry K.W."/>
            <person name="Cichocki N."/>
            <person name="Veneault-Fourrey C."/>
            <person name="LaButti K."/>
            <person name="Lindquist E.A."/>
            <person name="Lipzen A."/>
            <person name="Lundell T."/>
            <person name="Morin E."/>
            <person name="Murat C."/>
            <person name="Sun H."/>
            <person name="Tunlid A."/>
            <person name="Henrissat B."/>
            <person name="Grigoriev I.V."/>
            <person name="Hibbett D.S."/>
            <person name="Martin F."/>
            <person name="Nordberg H.P."/>
            <person name="Cantor M.N."/>
            <person name="Hua S.X."/>
        </authorList>
    </citation>
    <scope>NUCLEOTIDE SEQUENCE [LARGE SCALE GENOMIC DNA]</scope>
    <source>
        <strain evidence="2 3">F 1598</strain>
    </source>
</reference>